<dbReference type="GO" id="GO:0043709">
    <property type="term" value="P:cell adhesion involved in single-species biofilm formation"/>
    <property type="evidence" value="ECO:0007669"/>
    <property type="project" value="TreeGrafter"/>
</dbReference>
<dbReference type="AlphaFoldDB" id="A0AAJ4W7Z4"/>
<dbReference type="PANTHER" id="PTHR33420:SF26">
    <property type="entry name" value="FIMBRIAL SUBUNIT"/>
    <property type="match status" value="1"/>
</dbReference>
<accession>A0AAJ4W7Z4</accession>
<dbReference type="Gene3D" id="2.60.40.1090">
    <property type="entry name" value="Fimbrial-type adhesion domain"/>
    <property type="match status" value="1"/>
</dbReference>
<feature type="chain" id="PRO_5042535866" evidence="1">
    <location>
        <begin position="37"/>
        <end position="182"/>
    </location>
</feature>
<dbReference type="InterPro" id="IPR000259">
    <property type="entry name" value="Adhesion_dom_fimbrial"/>
</dbReference>
<sequence>MNLCRCELEEKEKTMKLSQIAMATLLASGIAFGAQAAGNKGTVTFSGEVVDSPCDLSAGQDGTDIKVDFGQLSMAGLNGGRVATENFEIKLKNCVMGKKTAAITFTSTDLMADKNLLKTNGTATGLGISLKGITFGTALDLTGLADGDNTLTYTASVQKADGETSVTAGTFTASTNFVIAYK</sequence>
<keyword evidence="1" id="KW-0732">Signal</keyword>
<dbReference type="Pfam" id="PF00419">
    <property type="entry name" value="Fimbrial"/>
    <property type="match status" value="1"/>
</dbReference>
<comment type="caution">
    <text evidence="3">The sequence shown here is derived from an EMBL/GenBank/DDBJ whole genome shotgun (WGS) entry which is preliminary data.</text>
</comment>
<dbReference type="InterPro" id="IPR050263">
    <property type="entry name" value="Bact_Fimbrial_Adh_Pro"/>
</dbReference>
<dbReference type="EMBL" id="FOLW01000001">
    <property type="protein sequence ID" value="SFC06046.1"/>
    <property type="molecule type" value="Genomic_DNA"/>
</dbReference>
<feature type="signal peptide" evidence="1">
    <location>
        <begin position="1"/>
        <end position="36"/>
    </location>
</feature>
<dbReference type="SUPFAM" id="SSF49401">
    <property type="entry name" value="Bacterial adhesins"/>
    <property type="match status" value="1"/>
</dbReference>
<reference evidence="3 4" key="1">
    <citation type="submission" date="2016-10" db="EMBL/GenBank/DDBJ databases">
        <authorList>
            <person name="Varghese N."/>
            <person name="Submissions S."/>
        </authorList>
    </citation>
    <scope>NUCLEOTIDE SEQUENCE [LARGE SCALE GENOMIC DNA]</scope>
    <source>
        <strain evidence="3 4">DSM 5563</strain>
    </source>
</reference>
<dbReference type="GO" id="GO:0009289">
    <property type="term" value="C:pilus"/>
    <property type="evidence" value="ECO:0007669"/>
    <property type="project" value="InterPro"/>
</dbReference>
<dbReference type="InterPro" id="IPR008966">
    <property type="entry name" value="Adhesion_dom_sf"/>
</dbReference>
<name>A0AAJ4W7Z4_9GAMM</name>
<evidence type="ECO:0000259" key="2">
    <source>
        <dbReference type="Pfam" id="PF00419"/>
    </source>
</evidence>
<gene>
    <name evidence="3" type="ORF">SAMN02745723_101283</name>
</gene>
<organism evidence="3 4">
    <name type="scientific">Pragia fontium DSM 5563 = ATCC 49100</name>
    <dbReference type="NCBI Taxonomy" id="1122977"/>
    <lineage>
        <taxon>Bacteria</taxon>
        <taxon>Pseudomonadati</taxon>
        <taxon>Pseudomonadota</taxon>
        <taxon>Gammaproteobacteria</taxon>
        <taxon>Enterobacterales</taxon>
        <taxon>Budviciaceae</taxon>
        <taxon>Pragia</taxon>
    </lineage>
</organism>
<feature type="domain" description="Fimbrial-type adhesion" evidence="2">
    <location>
        <begin position="44"/>
        <end position="182"/>
    </location>
</feature>
<dbReference type="Proteomes" id="UP000226420">
    <property type="component" value="Unassembled WGS sequence"/>
</dbReference>
<evidence type="ECO:0000313" key="3">
    <source>
        <dbReference type="EMBL" id="SFC06046.1"/>
    </source>
</evidence>
<dbReference type="InterPro" id="IPR036937">
    <property type="entry name" value="Adhesion_dom_fimbrial_sf"/>
</dbReference>
<protein>
    <submittedName>
        <fullName evidence="3">Pilin (Type 1 fimbria component protein)</fullName>
    </submittedName>
</protein>
<dbReference type="PANTHER" id="PTHR33420">
    <property type="entry name" value="FIMBRIAL SUBUNIT ELFA-RELATED"/>
    <property type="match status" value="1"/>
</dbReference>
<evidence type="ECO:0000256" key="1">
    <source>
        <dbReference type="SAM" id="SignalP"/>
    </source>
</evidence>
<evidence type="ECO:0000313" key="4">
    <source>
        <dbReference type="Proteomes" id="UP000226420"/>
    </source>
</evidence>
<proteinExistence type="predicted"/>